<dbReference type="InterPro" id="IPR056778">
    <property type="entry name" value="UPF0261_C"/>
</dbReference>
<dbReference type="PIRSF" id="PIRSF033271">
    <property type="entry name" value="UCP033271"/>
    <property type="match status" value="1"/>
</dbReference>
<feature type="domain" description="UPF0261" evidence="2">
    <location>
        <begin position="186"/>
        <end position="398"/>
    </location>
</feature>
<evidence type="ECO:0000313" key="3">
    <source>
        <dbReference type="EMBL" id="MFC4012036.1"/>
    </source>
</evidence>
<accession>A0ABV8GDJ7</accession>
<dbReference type="InterPro" id="IPR051353">
    <property type="entry name" value="Tobamovirus_resist_UPF0261"/>
</dbReference>
<evidence type="ECO:0000313" key="4">
    <source>
        <dbReference type="Proteomes" id="UP001595851"/>
    </source>
</evidence>
<organism evidence="3 4">
    <name type="scientific">Nonomuraea purpurea</name>
    <dbReference type="NCBI Taxonomy" id="1849276"/>
    <lineage>
        <taxon>Bacteria</taxon>
        <taxon>Bacillati</taxon>
        <taxon>Actinomycetota</taxon>
        <taxon>Actinomycetes</taxon>
        <taxon>Streptosporangiales</taxon>
        <taxon>Streptosporangiaceae</taxon>
        <taxon>Nonomuraea</taxon>
    </lineage>
</organism>
<dbReference type="NCBIfam" id="NF002674">
    <property type="entry name" value="PRK02399.1-2"/>
    <property type="match status" value="1"/>
</dbReference>
<reference evidence="4" key="1">
    <citation type="journal article" date="2019" name="Int. J. Syst. Evol. Microbiol.">
        <title>The Global Catalogue of Microorganisms (GCM) 10K type strain sequencing project: providing services to taxonomists for standard genome sequencing and annotation.</title>
        <authorList>
            <consortium name="The Broad Institute Genomics Platform"/>
            <consortium name="The Broad Institute Genome Sequencing Center for Infectious Disease"/>
            <person name="Wu L."/>
            <person name="Ma J."/>
        </authorList>
    </citation>
    <scope>NUCLEOTIDE SEQUENCE [LARGE SCALE GENOMIC DNA]</scope>
    <source>
        <strain evidence="4">TBRC 1276</strain>
    </source>
</reference>
<dbReference type="InterPro" id="IPR008322">
    <property type="entry name" value="UPF0261"/>
</dbReference>
<dbReference type="Pfam" id="PF23189">
    <property type="entry name" value="UPF0261_C"/>
    <property type="match status" value="1"/>
</dbReference>
<dbReference type="CDD" id="cd15488">
    <property type="entry name" value="Tm-1-like"/>
    <property type="match status" value="1"/>
</dbReference>
<dbReference type="Pfam" id="PF06792">
    <property type="entry name" value="UPF0261"/>
    <property type="match status" value="1"/>
</dbReference>
<dbReference type="RefSeq" id="WP_379531963.1">
    <property type="nucleotide sequence ID" value="NZ_JBHSBI010000019.1"/>
</dbReference>
<feature type="domain" description="UPF0261" evidence="1">
    <location>
        <begin position="8"/>
        <end position="175"/>
    </location>
</feature>
<sequence length="402" mass="40778">MTDRGPAAVVIAATLDTKAEAVAVLREELLRRGASVLVVDCGVREPERTFPGVERSLVAARGGGLAPGADRAAALAVMTAGLAGCVRDLLAEGRVAGFVAVGGGTGASLSAGAFQELPYGLPKMLISTGVTGDVEPVVGVKDVMLVQPVVDLIGDTELLDRTLRAAGAAMAAIVALPPPPARGTGPRVAITAFGVTSAAAEHAALLLARRGCRPAVFHARGSGGRAMEELIGAGAFDAVLDLTTTEVADEVVGGLRSAGPNRLEAAVAAGLPLVVVPGAVDVVNFGPPDTVPHALRGRAQVRHTPFSTLVRSSADDNREIAAWMAGKLAGASQAVVLVPQGGFSDLDRPDGPFHDQAADAAFADEITARLAGRVEVRLVPAHINEPAFAQAACQALLERTSA</sequence>
<keyword evidence="4" id="KW-1185">Reference proteome</keyword>
<name>A0ABV8GDJ7_9ACTN</name>
<proteinExistence type="predicted"/>
<evidence type="ECO:0000259" key="1">
    <source>
        <dbReference type="Pfam" id="PF06792"/>
    </source>
</evidence>
<protein>
    <submittedName>
        <fullName evidence="3">Tm-1-like ATP-binding domain-containing protein</fullName>
    </submittedName>
</protein>
<dbReference type="PANTHER" id="PTHR31862">
    <property type="entry name" value="UPF0261 DOMAIN PROTEIN (AFU_ORTHOLOGUE AFUA_1G10120)"/>
    <property type="match status" value="1"/>
</dbReference>
<dbReference type="Proteomes" id="UP001595851">
    <property type="component" value="Unassembled WGS sequence"/>
</dbReference>
<dbReference type="EMBL" id="JBHSBI010000019">
    <property type="protein sequence ID" value="MFC4012036.1"/>
    <property type="molecule type" value="Genomic_DNA"/>
</dbReference>
<gene>
    <name evidence="3" type="ORF">ACFOY2_32715</name>
</gene>
<dbReference type="Gene3D" id="3.40.50.12030">
    <property type="entry name" value="Uncharacterised protein family UPF0261, NC domain"/>
    <property type="match status" value="1"/>
</dbReference>
<evidence type="ECO:0000259" key="2">
    <source>
        <dbReference type="Pfam" id="PF23189"/>
    </source>
</evidence>
<dbReference type="PANTHER" id="PTHR31862:SF1">
    <property type="entry name" value="UPF0261 DOMAIN PROTEIN (AFU_ORTHOLOGUE AFUA_1G10120)"/>
    <property type="match status" value="1"/>
</dbReference>
<dbReference type="Gene3D" id="3.40.50.12020">
    <property type="entry name" value="Uncharacterised protein family UPF0261, NN domain"/>
    <property type="match status" value="1"/>
</dbReference>
<dbReference type="InterPro" id="IPR044122">
    <property type="entry name" value="UPF0261_N"/>
</dbReference>
<comment type="caution">
    <text evidence="3">The sequence shown here is derived from an EMBL/GenBank/DDBJ whole genome shotgun (WGS) entry which is preliminary data.</text>
</comment>